<keyword evidence="1" id="KW-0547">Nucleotide-binding</keyword>
<dbReference type="NCBIfam" id="TIGR00231">
    <property type="entry name" value="small_GTP"/>
    <property type="match status" value="1"/>
</dbReference>
<dbReference type="GeneID" id="136082373"/>
<dbReference type="PROSITE" id="PS51420">
    <property type="entry name" value="RHO"/>
    <property type="match status" value="1"/>
</dbReference>
<protein>
    <submittedName>
        <fullName evidence="4 5">Ras-related protein Rap1-like</fullName>
    </submittedName>
</protein>
<evidence type="ECO:0000256" key="1">
    <source>
        <dbReference type="ARBA" id="ARBA00022741"/>
    </source>
</evidence>
<proteinExistence type="predicted"/>
<dbReference type="InterPro" id="IPR020849">
    <property type="entry name" value="Small_GTPase_Ras-type"/>
</dbReference>
<dbReference type="Pfam" id="PF00071">
    <property type="entry name" value="Ras"/>
    <property type="match status" value="1"/>
</dbReference>
<dbReference type="RefSeq" id="XP_065657560.1">
    <property type="nucleotide sequence ID" value="XM_065801488.1"/>
</dbReference>
<dbReference type="CDD" id="cd00876">
    <property type="entry name" value="Ras"/>
    <property type="match status" value="1"/>
</dbReference>
<dbReference type="PRINTS" id="PR00449">
    <property type="entry name" value="RASTRNSFRMNG"/>
</dbReference>
<dbReference type="InterPro" id="IPR001806">
    <property type="entry name" value="Small_GTPase"/>
</dbReference>
<dbReference type="Gene3D" id="3.40.50.300">
    <property type="entry name" value="P-loop containing nucleotide triphosphate hydrolases"/>
    <property type="match status" value="1"/>
</dbReference>
<dbReference type="RefSeq" id="XP_065657559.1">
    <property type="nucleotide sequence ID" value="XM_065801487.1"/>
</dbReference>
<dbReference type="SMART" id="SM00173">
    <property type="entry name" value="RAS"/>
    <property type="match status" value="1"/>
</dbReference>
<accession>A0ABM4C7I4</accession>
<dbReference type="SMART" id="SM00175">
    <property type="entry name" value="RAB"/>
    <property type="match status" value="1"/>
</dbReference>
<dbReference type="InterPro" id="IPR027417">
    <property type="entry name" value="P-loop_NTPase"/>
</dbReference>
<organism evidence="3 4">
    <name type="scientific">Hydra vulgaris</name>
    <name type="common">Hydra</name>
    <name type="synonym">Hydra attenuata</name>
    <dbReference type="NCBI Taxonomy" id="6087"/>
    <lineage>
        <taxon>Eukaryota</taxon>
        <taxon>Metazoa</taxon>
        <taxon>Cnidaria</taxon>
        <taxon>Hydrozoa</taxon>
        <taxon>Hydroidolina</taxon>
        <taxon>Anthoathecata</taxon>
        <taxon>Aplanulata</taxon>
        <taxon>Hydridae</taxon>
        <taxon>Hydra</taxon>
    </lineage>
</organism>
<name>A0ABM4C7I4_HYDVU</name>
<evidence type="ECO:0000313" key="3">
    <source>
        <dbReference type="Proteomes" id="UP001652625"/>
    </source>
</evidence>
<dbReference type="InterPro" id="IPR005225">
    <property type="entry name" value="Small_GTP-bd"/>
</dbReference>
<keyword evidence="3" id="KW-1185">Reference proteome</keyword>
<evidence type="ECO:0000313" key="5">
    <source>
        <dbReference type="RefSeq" id="XP_065657560.1"/>
    </source>
</evidence>
<sequence>MFKICVIGSGGVGKSCLTIRYLKNDFVEHYDPTMEESYEAQMTFQGRQLHFEILDTAGQEEFAAMLDSSLSLGDAFIILYAVNSSSSWEELKSLKNKVLKGKLNSGTDVPMVIVGNKKDLELDREVTIETAEEYASSIRVPYVETSAKTGHNVTAAFEMIVQEIYRLRPELLERKLKKNQDHHKKGCLIV</sequence>
<evidence type="ECO:0000256" key="2">
    <source>
        <dbReference type="ARBA" id="ARBA00023134"/>
    </source>
</evidence>
<gene>
    <name evidence="4 5" type="primary">LOC136082373</name>
</gene>
<dbReference type="SUPFAM" id="SSF52540">
    <property type="entry name" value="P-loop containing nucleoside triphosphate hydrolases"/>
    <property type="match status" value="1"/>
</dbReference>
<dbReference type="PROSITE" id="PS51419">
    <property type="entry name" value="RAB"/>
    <property type="match status" value="1"/>
</dbReference>
<reference evidence="4 5" key="1">
    <citation type="submission" date="2025-05" db="UniProtKB">
        <authorList>
            <consortium name="RefSeq"/>
        </authorList>
    </citation>
    <scope>IDENTIFICATION</scope>
</reference>
<dbReference type="Proteomes" id="UP001652625">
    <property type="component" value="Chromosome 07"/>
</dbReference>
<dbReference type="SMART" id="SM00174">
    <property type="entry name" value="RHO"/>
    <property type="match status" value="1"/>
</dbReference>
<dbReference type="PROSITE" id="PS51421">
    <property type="entry name" value="RAS"/>
    <property type="match status" value="1"/>
</dbReference>
<keyword evidence="2" id="KW-0342">GTP-binding</keyword>
<dbReference type="PANTHER" id="PTHR24070">
    <property type="entry name" value="RAS, DI-RAS, AND RHEB FAMILY MEMBERS OF SMALL GTPASE SUPERFAMILY"/>
    <property type="match status" value="1"/>
</dbReference>
<evidence type="ECO:0000313" key="4">
    <source>
        <dbReference type="RefSeq" id="XP_065657559.1"/>
    </source>
</evidence>